<reference evidence="1" key="1">
    <citation type="submission" date="2014-09" db="EMBL/GenBank/DDBJ databases">
        <authorList>
            <person name="Magalhaes I.L.F."/>
            <person name="Oliveira U."/>
            <person name="Santos F.R."/>
            <person name="Vidigal T.H.D.A."/>
            <person name="Brescovit A.D."/>
            <person name="Santos A.J."/>
        </authorList>
    </citation>
    <scope>NUCLEOTIDE SEQUENCE</scope>
    <source>
        <tissue evidence="1">Shoot tissue taken approximately 20 cm above the soil surface</tissue>
    </source>
</reference>
<dbReference type="AlphaFoldDB" id="A0A0A9EWP5"/>
<protein>
    <submittedName>
        <fullName evidence="1">Uncharacterized protein</fullName>
    </submittedName>
</protein>
<accession>A0A0A9EWP5</accession>
<reference evidence="1" key="2">
    <citation type="journal article" date="2015" name="Data Brief">
        <title>Shoot transcriptome of the giant reed, Arundo donax.</title>
        <authorList>
            <person name="Barrero R.A."/>
            <person name="Guerrero F.D."/>
            <person name="Moolhuijzen P."/>
            <person name="Goolsby J.A."/>
            <person name="Tidwell J."/>
            <person name="Bellgard S.E."/>
            <person name="Bellgard M.I."/>
        </authorList>
    </citation>
    <scope>NUCLEOTIDE SEQUENCE</scope>
    <source>
        <tissue evidence="1">Shoot tissue taken approximately 20 cm above the soil surface</tissue>
    </source>
</reference>
<sequence length="35" mass="3866">MGMRPSSLGSVPDMRFPWRDRLKTGRLAHDAGIGP</sequence>
<proteinExistence type="predicted"/>
<dbReference type="EMBL" id="GBRH01193384">
    <property type="protein sequence ID" value="JAE04512.1"/>
    <property type="molecule type" value="Transcribed_RNA"/>
</dbReference>
<name>A0A0A9EWP5_ARUDO</name>
<evidence type="ECO:0000313" key="1">
    <source>
        <dbReference type="EMBL" id="JAE04512.1"/>
    </source>
</evidence>
<organism evidence="1">
    <name type="scientific">Arundo donax</name>
    <name type="common">Giant reed</name>
    <name type="synonym">Donax arundinaceus</name>
    <dbReference type="NCBI Taxonomy" id="35708"/>
    <lineage>
        <taxon>Eukaryota</taxon>
        <taxon>Viridiplantae</taxon>
        <taxon>Streptophyta</taxon>
        <taxon>Embryophyta</taxon>
        <taxon>Tracheophyta</taxon>
        <taxon>Spermatophyta</taxon>
        <taxon>Magnoliopsida</taxon>
        <taxon>Liliopsida</taxon>
        <taxon>Poales</taxon>
        <taxon>Poaceae</taxon>
        <taxon>PACMAD clade</taxon>
        <taxon>Arundinoideae</taxon>
        <taxon>Arundineae</taxon>
        <taxon>Arundo</taxon>
    </lineage>
</organism>